<keyword evidence="3" id="KW-1185">Reference proteome</keyword>
<comment type="caution">
    <text evidence="2">The sequence shown here is derived from an EMBL/GenBank/DDBJ whole genome shotgun (WGS) entry which is preliminary data.</text>
</comment>
<keyword evidence="1" id="KW-0732">Signal</keyword>
<accession>A0A226ERI5</accession>
<evidence type="ECO:0000256" key="1">
    <source>
        <dbReference type="SAM" id="SignalP"/>
    </source>
</evidence>
<dbReference type="EMBL" id="LNIX01000002">
    <property type="protein sequence ID" value="OXA59818.1"/>
    <property type="molecule type" value="Genomic_DNA"/>
</dbReference>
<organism evidence="2 3">
    <name type="scientific">Folsomia candida</name>
    <name type="common">Springtail</name>
    <dbReference type="NCBI Taxonomy" id="158441"/>
    <lineage>
        <taxon>Eukaryota</taxon>
        <taxon>Metazoa</taxon>
        <taxon>Ecdysozoa</taxon>
        <taxon>Arthropoda</taxon>
        <taxon>Hexapoda</taxon>
        <taxon>Collembola</taxon>
        <taxon>Entomobryomorpha</taxon>
        <taxon>Isotomoidea</taxon>
        <taxon>Isotomidae</taxon>
        <taxon>Proisotominae</taxon>
        <taxon>Folsomia</taxon>
    </lineage>
</organism>
<protein>
    <submittedName>
        <fullName evidence="2">Uncharacterized protein</fullName>
    </submittedName>
</protein>
<sequence>MWLQNISTILFLALVVVMGKGVFSQSNSIWQMDVYLSKHVSKIEELAAEKLEPLVRFPDIQLNMTFPYYLTMSGNLTNFKFEGAGGLTHNYSYTSPTLLMFRMYAVFPQTILYGKHNFQGVITLDNGTAIPIGGGERIFKLTTSPAKGSWQFHTELDEQRRIVMQGFSESFGIDLNPSPYTLWEMDMGGLLDPIAFDRDLLENAEYWISTEILERIKTNFRGLEDQIAKRIEPAYVKVLQEAFRTITIDEIMSIPPTTTLRSLGH</sequence>
<dbReference type="Proteomes" id="UP000198287">
    <property type="component" value="Unassembled WGS sequence"/>
</dbReference>
<proteinExistence type="predicted"/>
<dbReference type="AlphaFoldDB" id="A0A226ERI5"/>
<reference evidence="2 3" key="1">
    <citation type="submission" date="2015-12" db="EMBL/GenBank/DDBJ databases">
        <title>The genome of Folsomia candida.</title>
        <authorList>
            <person name="Faddeeva A."/>
            <person name="Derks M.F."/>
            <person name="Anvar Y."/>
            <person name="Smit S."/>
            <person name="Van Straalen N."/>
            <person name="Roelofs D."/>
        </authorList>
    </citation>
    <scope>NUCLEOTIDE SEQUENCE [LARGE SCALE GENOMIC DNA]</scope>
    <source>
        <strain evidence="2 3">VU population</strain>
        <tissue evidence="2">Whole body</tissue>
    </source>
</reference>
<evidence type="ECO:0000313" key="2">
    <source>
        <dbReference type="EMBL" id="OXA59818.1"/>
    </source>
</evidence>
<feature type="signal peptide" evidence="1">
    <location>
        <begin position="1"/>
        <end position="24"/>
    </location>
</feature>
<evidence type="ECO:0000313" key="3">
    <source>
        <dbReference type="Proteomes" id="UP000198287"/>
    </source>
</evidence>
<name>A0A226ERI5_FOLCA</name>
<feature type="chain" id="PRO_5012488771" evidence="1">
    <location>
        <begin position="25"/>
        <end position="265"/>
    </location>
</feature>
<gene>
    <name evidence="2" type="ORF">Fcan01_04739</name>
</gene>